<feature type="region of interest" description="Disordered" evidence="1">
    <location>
        <begin position="1"/>
        <end position="52"/>
    </location>
</feature>
<accession>A0A9Q1BFM6</accession>
<dbReference type="Proteomes" id="UP001152320">
    <property type="component" value="Chromosome 19"/>
</dbReference>
<protein>
    <submittedName>
        <fullName evidence="2">Uncharacterized protein</fullName>
    </submittedName>
</protein>
<evidence type="ECO:0000313" key="3">
    <source>
        <dbReference type="Proteomes" id="UP001152320"/>
    </source>
</evidence>
<dbReference type="AlphaFoldDB" id="A0A9Q1BFM6"/>
<feature type="compositionally biased region" description="Polar residues" evidence="1">
    <location>
        <begin position="34"/>
        <end position="52"/>
    </location>
</feature>
<dbReference type="OrthoDB" id="5988713at2759"/>
<comment type="caution">
    <text evidence="2">The sequence shown here is derived from an EMBL/GenBank/DDBJ whole genome shotgun (WGS) entry which is preliminary data.</text>
</comment>
<evidence type="ECO:0000256" key="1">
    <source>
        <dbReference type="SAM" id="MobiDB-lite"/>
    </source>
</evidence>
<reference evidence="2" key="1">
    <citation type="submission" date="2021-10" db="EMBL/GenBank/DDBJ databases">
        <title>Tropical sea cucumber genome reveals ecological adaptation and Cuvierian tubules defense mechanism.</title>
        <authorList>
            <person name="Chen T."/>
        </authorList>
    </citation>
    <scope>NUCLEOTIDE SEQUENCE</scope>
    <source>
        <strain evidence="2">Nanhai2018</strain>
        <tissue evidence="2">Muscle</tissue>
    </source>
</reference>
<sequence length="191" mass="22127">MKTFKSQSNLKHHMRSTGPCAAKRQLKDEVADRQPNTSTATTPDESSSHYADSQVETAVAGLLVLEDGAENNGGDDNALEEDPIAITEEVRREMRDMMCNIYENNWGAIRTHHRRHNRVQDIYNFRLNELDGERIGRLLLGVYSHQRVQFKPNISFGFMLRHSVNGELRYFHVSHNNHILFERPYYTSRHC</sequence>
<proteinExistence type="predicted"/>
<evidence type="ECO:0000313" key="2">
    <source>
        <dbReference type="EMBL" id="KAJ8023389.1"/>
    </source>
</evidence>
<organism evidence="2 3">
    <name type="scientific">Holothuria leucospilota</name>
    <name type="common">Black long sea cucumber</name>
    <name type="synonym">Mertensiothuria leucospilota</name>
    <dbReference type="NCBI Taxonomy" id="206669"/>
    <lineage>
        <taxon>Eukaryota</taxon>
        <taxon>Metazoa</taxon>
        <taxon>Echinodermata</taxon>
        <taxon>Eleutherozoa</taxon>
        <taxon>Echinozoa</taxon>
        <taxon>Holothuroidea</taxon>
        <taxon>Aspidochirotacea</taxon>
        <taxon>Aspidochirotida</taxon>
        <taxon>Holothuriidae</taxon>
        <taxon>Holothuria</taxon>
    </lineage>
</organism>
<dbReference type="EMBL" id="JAIZAY010000019">
    <property type="protein sequence ID" value="KAJ8023389.1"/>
    <property type="molecule type" value="Genomic_DNA"/>
</dbReference>
<keyword evidence="3" id="KW-1185">Reference proteome</keyword>
<gene>
    <name evidence="2" type="ORF">HOLleu_35819</name>
</gene>
<name>A0A9Q1BFM6_HOLLE</name>